<feature type="domain" description="Ketosynthase family 3 (KS3)" evidence="12">
    <location>
        <begin position="1389"/>
        <end position="1808"/>
    </location>
</feature>
<dbReference type="UniPathway" id="UPA01003"/>
<dbReference type="PROSITE" id="PS52004">
    <property type="entry name" value="KS3_2"/>
    <property type="match status" value="5"/>
</dbReference>
<feature type="domain" description="Carrier" evidence="11">
    <location>
        <begin position="1272"/>
        <end position="1346"/>
    </location>
</feature>
<evidence type="ECO:0000256" key="7">
    <source>
        <dbReference type="ARBA" id="ARBA00022679"/>
    </source>
</evidence>
<feature type="compositionally biased region" description="Polar residues" evidence="10">
    <location>
        <begin position="1995"/>
        <end position="2020"/>
    </location>
</feature>
<dbReference type="InterPro" id="IPR013968">
    <property type="entry name" value="PKS_KR"/>
</dbReference>
<dbReference type="InterPro" id="IPR016039">
    <property type="entry name" value="Thiolase-like"/>
</dbReference>
<dbReference type="FunFam" id="3.40.47.10:FF:000019">
    <property type="entry name" value="Polyketide synthase type I"/>
    <property type="match status" value="4"/>
</dbReference>
<dbReference type="InterPro" id="IPR006162">
    <property type="entry name" value="Ppantetheine_attach_site"/>
</dbReference>
<feature type="domain" description="Carrier" evidence="11">
    <location>
        <begin position="3309"/>
        <end position="3382"/>
    </location>
</feature>
<dbReference type="GO" id="GO:0006633">
    <property type="term" value="P:fatty acid biosynthetic process"/>
    <property type="evidence" value="ECO:0007669"/>
    <property type="project" value="InterPro"/>
</dbReference>
<dbReference type="GeneID" id="97555088"/>
<dbReference type="Gene3D" id="3.40.47.10">
    <property type="match status" value="5"/>
</dbReference>
<dbReference type="RefSeq" id="WP_063479882.1">
    <property type="nucleotide sequence ID" value="NZ_CP147845.1"/>
</dbReference>
<name>A0A163DTY3_9BACL</name>
<evidence type="ECO:0000259" key="12">
    <source>
        <dbReference type="PROSITE" id="PS52004"/>
    </source>
</evidence>
<dbReference type="Proteomes" id="UP000076796">
    <property type="component" value="Unassembled WGS sequence"/>
</dbReference>
<feature type="domain" description="PKS/mFAS DH" evidence="13">
    <location>
        <begin position="4073"/>
        <end position="4366"/>
    </location>
</feature>
<feature type="region of interest" description="Disordered" evidence="10">
    <location>
        <begin position="1241"/>
        <end position="1265"/>
    </location>
</feature>
<feature type="active site" description="Proton donor; for dehydratase activity" evidence="9">
    <location>
        <position position="4276"/>
    </location>
</feature>
<dbReference type="InterPro" id="IPR018201">
    <property type="entry name" value="Ketoacyl_synth_AS"/>
</dbReference>
<comment type="pathway">
    <text evidence="3">Antibiotic biosynthesis; bacillaene biosynthesis.</text>
</comment>
<evidence type="ECO:0000313" key="15">
    <source>
        <dbReference type="Proteomes" id="UP000076796"/>
    </source>
</evidence>
<dbReference type="InterPro" id="IPR009081">
    <property type="entry name" value="PP-bd_ACP"/>
</dbReference>
<dbReference type="SUPFAM" id="SSF47336">
    <property type="entry name" value="ACP-like"/>
    <property type="match status" value="6"/>
</dbReference>
<dbReference type="SMART" id="SM00822">
    <property type="entry name" value="PKS_KR"/>
    <property type="match status" value="3"/>
</dbReference>
<dbReference type="PANTHER" id="PTHR43775:SF37">
    <property type="entry name" value="SI:DKEY-61P9.11"/>
    <property type="match status" value="1"/>
</dbReference>
<reference evidence="14" key="1">
    <citation type="journal article" date="2016" name="Genome Announc.">
        <title>Draft genomes of two strains of Paenibacillus glucanolyticus with capability to degrade lignocellulose.</title>
        <authorList>
            <person name="Mathews S.L."/>
            <person name="Pawlak J."/>
            <person name="Grunden A.M."/>
        </authorList>
    </citation>
    <scope>NUCLEOTIDE SEQUENCE [LARGE SCALE GENOMIC DNA]</scope>
    <source>
        <strain evidence="14">SLM1</strain>
    </source>
</reference>
<dbReference type="InterPro" id="IPR014031">
    <property type="entry name" value="Ketoacyl_synth_C"/>
</dbReference>
<dbReference type="InterPro" id="IPR036291">
    <property type="entry name" value="NAD(P)-bd_dom_sf"/>
</dbReference>
<feature type="domain" description="Ketosynthase family 3 (KS3)" evidence="12">
    <location>
        <begin position="3441"/>
        <end position="3879"/>
    </location>
</feature>
<feature type="region of interest" description="N-terminal hotdog fold" evidence="9">
    <location>
        <begin position="4073"/>
        <end position="4200"/>
    </location>
</feature>
<dbReference type="CDD" id="cd00833">
    <property type="entry name" value="PKS"/>
    <property type="match status" value="5"/>
</dbReference>
<dbReference type="CDD" id="cd08953">
    <property type="entry name" value="KR_2_SDR_x"/>
    <property type="match status" value="3"/>
</dbReference>
<keyword evidence="8" id="KW-0677">Repeat</keyword>
<feature type="active site" description="Proton acceptor; for dehydratase activity" evidence="9">
    <location>
        <position position="4102"/>
    </location>
</feature>
<dbReference type="InterPro" id="IPR020806">
    <property type="entry name" value="PKS_PP-bd"/>
</dbReference>
<evidence type="ECO:0000256" key="9">
    <source>
        <dbReference type="PROSITE-ProRule" id="PRU01363"/>
    </source>
</evidence>
<dbReference type="PROSITE" id="PS50075">
    <property type="entry name" value="CARRIER"/>
    <property type="match status" value="6"/>
</dbReference>
<dbReference type="OrthoDB" id="2460252at2"/>
<dbReference type="InterPro" id="IPR054514">
    <property type="entry name" value="RhiE-like_linker"/>
</dbReference>
<evidence type="ECO:0000259" key="13">
    <source>
        <dbReference type="PROSITE" id="PS52019"/>
    </source>
</evidence>
<evidence type="ECO:0000256" key="8">
    <source>
        <dbReference type="ARBA" id="ARBA00022737"/>
    </source>
</evidence>
<dbReference type="InterPro" id="IPR001031">
    <property type="entry name" value="Thioesterase"/>
</dbReference>
<dbReference type="GO" id="GO:0004312">
    <property type="term" value="F:fatty acid synthase activity"/>
    <property type="evidence" value="ECO:0007669"/>
    <property type="project" value="TreeGrafter"/>
</dbReference>
<dbReference type="SUPFAM" id="SSF53901">
    <property type="entry name" value="Thiolase-like"/>
    <property type="match status" value="5"/>
</dbReference>
<keyword evidence="15" id="KW-1185">Reference proteome</keyword>
<keyword evidence="6" id="KW-0597">Phosphoprotein</keyword>
<dbReference type="Pfam" id="PF00550">
    <property type="entry name" value="PP-binding"/>
    <property type="match status" value="6"/>
</dbReference>
<dbReference type="Gene3D" id="3.10.129.110">
    <property type="entry name" value="Polyketide synthase dehydratase"/>
    <property type="match status" value="1"/>
</dbReference>
<dbReference type="GO" id="GO:0031177">
    <property type="term" value="F:phosphopantetheine binding"/>
    <property type="evidence" value="ECO:0007669"/>
    <property type="project" value="InterPro"/>
</dbReference>
<dbReference type="Gene3D" id="1.10.1240.100">
    <property type="match status" value="5"/>
</dbReference>
<evidence type="ECO:0000259" key="11">
    <source>
        <dbReference type="PROSITE" id="PS50075"/>
    </source>
</evidence>
<dbReference type="PROSITE" id="PS52019">
    <property type="entry name" value="PKS_MFAS_DH"/>
    <property type="match status" value="1"/>
</dbReference>
<dbReference type="InterPro" id="IPR049900">
    <property type="entry name" value="PKS_mFAS_DH"/>
</dbReference>
<feature type="domain" description="Ketosynthase family 3 (KS3)" evidence="12">
    <location>
        <begin position="2654"/>
        <end position="3073"/>
    </location>
</feature>
<dbReference type="SMART" id="SM00823">
    <property type="entry name" value="PKS_PP"/>
    <property type="match status" value="6"/>
</dbReference>
<dbReference type="EMBL" id="LWMH01000002">
    <property type="protein sequence ID" value="KZS43429.1"/>
    <property type="molecule type" value="Genomic_DNA"/>
</dbReference>
<feature type="domain" description="Carrier" evidence="11">
    <location>
        <begin position="4820"/>
        <end position="4897"/>
    </location>
</feature>
<dbReference type="Gene3D" id="3.40.50.1820">
    <property type="entry name" value="alpha/beta hydrolase"/>
    <property type="match status" value="1"/>
</dbReference>
<dbReference type="InterPro" id="IPR042104">
    <property type="entry name" value="PKS_dehydratase_sf"/>
</dbReference>
<keyword evidence="4" id="KW-0596">Phosphopantetheine</keyword>
<dbReference type="InterPro" id="IPR050091">
    <property type="entry name" value="PKS_NRPS_Biosynth_Enz"/>
</dbReference>
<dbReference type="SMART" id="SM01294">
    <property type="entry name" value="PKS_PP_betabranch"/>
    <property type="match status" value="2"/>
</dbReference>
<protein>
    <submittedName>
        <fullName evidence="14">Mixed polyketide synthase/non-ribosomal peptide synthetase</fullName>
    </submittedName>
</protein>
<dbReference type="SUPFAM" id="SSF53474">
    <property type="entry name" value="alpha/beta-Hydrolases"/>
    <property type="match status" value="1"/>
</dbReference>
<accession>A0A163DTY3</accession>
<dbReference type="SMART" id="SM00826">
    <property type="entry name" value="PKS_DH"/>
    <property type="match status" value="1"/>
</dbReference>
<evidence type="ECO:0000256" key="5">
    <source>
        <dbReference type="ARBA" id="ARBA00022490"/>
    </source>
</evidence>
<gene>
    <name evidence="14" type="ORF">AWU65_25310</name>
</gene>
<dbReference type="Gene3D" id="1.10.1200.10">
    <property type="entry name" value="ACP-like"/>
    <property type="match status" value="6"/>
</dbReference>
<dbReference type="InterPro" id="IPR036736">
    <property type="entry name" value="ACP-like_sf"/>
</dbReference>
<keyword evidence="7" id="KW-0808">Transferase</keyword>
<dbReference type="PANTHER" id="PTHR43775">
    <property type="entry name" value="FATTY ACID SYNTHASE"/>
    <property type="match status" value="1"/>
</dbReference>
<dbReference type="Pfam" id="PF00109">
    <property type="entry name" value="ketoacyl-synt"/>
    <property type="match status" value="5"/>
</dbReference>
<feature type="domain" description="Ketosynthase family 3 (KS3)" evidence="12">
    <location>
        <begin position="4964"/>
        <end position="5401"/>
    </location>
</feature>
<dbReference type="PROSITE" id="PS00012">
    <property type="entry name" value="PHOSPHOPANTETHEINE"/>
    <property type="match status" value="2"/>
</dbReference>
<dbReference type="GO" id="GO:0071770">
    <property type="term" value="P:DIM/DIP cell wall layer assembly"/>
    <property type="evidence" value="ECO:0007669"/>
    <property type="project" value="TreeGrafter"/>
</dbReference>
<dbReference type="GO" id="GO:0005886">
    <property type="term" value="C:plasma membrane"/>
    <property type="evidence" value="ECO:0007669"/>
    <property type="project" value="TreeGrafter"/>
</dbReference>
<evidence type="ECO:0000256" key="6">
    <source>
        <dbReference type="ARBA" id="ARBA00022553"/>
    </source>
</evidence>
<dbReference type="Pfam" id="PF22336">
    <property type="entry name" value="RhiE-like_linker"/>
    <property type="match status" value="3"/>
</dbReference>
<dbReference type="InterPro" id="IPR020841">
    <property type="entry name" value="PKS_Beta-ketoAc_synthase_dom"/>
</dbReference>
<feature type="domain" description="Carrier" evidence="11">
    <location>
        <begin position="5581"/>
        <end position="5655"/>
    </location>
</feature>
<evidence type="ECO:0000256" key="4">
    <source>
        <dbReference type="ARBA" id="ARBA00022450"/>
    </source>
</evidence>
<dbReference type="STRING" id="59843.A3958_23940"/>
<dbReference type="Pfam" id="PF00975">
    <property type="entry name" value="Thioesterase"/>
    <property type="match status" value="1"/>
</dbReference>
<feature type="domain" description="Carrier" evidence="11">
    <location>
        <begin position="2525"/>
        <end position="2602"/>
    </location>
</feature>
<comment type="caution">
    <text evidence="14">The sequence shown here is derived from an EMBL/GenBank/DDBJ whole genome shotgun (WGS) entry which is preliminary data.</text>
</comment>
<proteinExistence type="predicted"/>
<evidence type="ECO:0000256" key="3">
    <source>
        <dbReference type="ARBA" id="ARBA00004789"/>
    </source>
</evidence>
<feature type="region of interest" description="Disordered" evidence="10">
    <location>
        <begin position="1987"/>
        <end position="2020"/>
    </location>
</feature>
<keyword evidence="5" id="KW-0963">Cytoplasm</keyword>
<evidence type="ECO:0000256" key="10">
    <source>
        <dbReference type="SAM" id="MobiDB-lite"/>
    </source>
</evidence>
<dbReference type="Pfam" id="PF22621">
    <property type="entry name" value="CurL-like_PKS_C"/>
    <property type="match status" value="2"/>
</dbReference>
<dbReference type="InterPro" id="IPR020807">
    <property type="entry name" value="PKS_DH"/>
</dbReference>
<feature type="domain" description="Ketosynthase family 3 (KS3)" evidence="12">
    <location>
        <begin position="597"/>
        <end position="1035"/>
    </location>
</feature>
<evidence type="ECO:0000313" key="14">
    <source>
        <dbReference type="EMBL" id="KZS43429.1"/>
    </source>
</evidence>
<dbReference type="InterPro" id="IPR049552">
    <property type="entry name" value="PKS_DH_N"/>
</dbReference>
<dbReference type="GO" id="GO:0004315">
    <property type="term" value="F:3-oxoacyl-[acyl-carrier-protein] synthase activity"/>
    <property type="evidence" value="ECO:0007669"/>
    <property type="project" value="InterPro"/>
</dbReference>
<dbReference type="Pfam" id="PF02801">
    <property type="entry name" value="Ketoacyl-synt_C"/>
    <property type="match status" value="5"/>
</dbReference>
<dbReference type="InterPro" id="IPR057326">
    <property type="entry name" value="KR_dom"/>
</dbReference>
<feature type="domain" description="Carrier" evidence="11">
    <location>
        <begin position="462"/>
        <end position="538"/>
    </location>
</feature>
<feature type="region of interest" description="Disordered" evidence="10">
    <location>
        <begin position="1364"/>
        <end position="1385"/>
    </location>
</feature>
<dbReference type="Pfam" id="PF14765">
    <property type="entry name" value="PS-DH"/>
    <property type="match status" value="1"/>
</dbReference>
<dbReference type="InterPro" id="IPR014030">
    <property type="entry name" value="Ketoacyl_synth_N"/>
</dbReference>
<organism evidence="14 15">
    <name type="scientific">Paenibacillus glucanolyticus</name>
    <dbReference type="NCBI Taxonomy" id="59843"/>
    <lineage>
        <taxon>Bacteria</taxon>
        <taxon>Bacillati</taxon>
        <taxon>Bacillota</taxon>
        <taxon>Bacilli</taxon>
        <taxon>Bacillales</taxon>
        <taxon>Paenibacillaceae</taxon>
        <taxon>Paenibacillus</taxon>
    </lineage>
</organism>
<dbReference type="InterPro" id="IPR029058">
    <property type="entry name" value="AB_hydrolase_fold"/>
</dbReference>
<comment type="function">
    <text evidence="1">Involved in some intermediate steps for the synthesis of the antibiotic polyketide bacillaene which is involved in secondary metabolism.</text>
</comment>
<sequence length="5995" mass="663105">MRNQHTLSGSNRSVAASTVHLFTPHFREAGMMDRHMPAEETRHMVILCDMEHVCQESVQVRMSGAEVHMLQSSPYMEIHERFQTYAQQMFDWVKTILERKETGKTLIQLVVSAQGEQKLLTGLFGFLKTAHLENPQLRVQLIVTELDETIDQLVQQLNESKGQPDDRVQYDQGIRMVADWNEIAASPLEPRISWKDNGIYLITGGAGGLGLLFANDIVRQVKDPVLILTGRSVLSGETDARLHELRSSGAQIVYMQTDVTHRDQVEGLFRYIVEEFGKLSGIIHSAGVICDNFIIKKNRQEVQQVLDPKVAGLVNLDLASKEMALDFFVFFSSIAGSFGNPGQADYAAANAFMDAYAMHRNGLAAAGLRQGRALSVSWPLWKDGGMGIDPQAEDRMMHSWGVTALETNAGIQAMFQALASGHDQVLILPGELTKMRDTLLSSSALKQVISETADRSQVDRERLRDRTAQQFRSLFGEITQLDASKININEPLERYGIDSIMINQLNMNLERIFGALSKTLFYEYQTLGEVIDYLAAEYTELCVKWTGMGEEQVVREIPASNPTASHPDNSFPALVSRRRGTKRSNSFPAHKPARNTREPIAIIGISGRYPGARNLSEYWENLKAGKDSISEIPEDRWTMEGFFHPDPQEAASQGKSYSKWGGFLDGYADFDPLFFNISPREAMLMDPQERLFIESCWEALEDAGYTREQLAVQHNRRVGVFAGITKTGYDLYGPELWEQGEHLNPYTSFSSVANRVSYYLNLQGPSMPIDTMCSSSLTAIHEACEHLHLGDCEMAIAGGVNLYLHPSNYHWLSVQKMLSKDGKCKSFGQGANGFVPGEGVGIVLLKPLSRAIADEDQIHAVIKSTSTNHGGKTNGYTVPNPVAQGELVRAALDKAGVNARAVSYIEAHGTGTDLGDPIEITGLTQAFFKDTDDTGYCAIGSAKSNIGHLEAAAGMAGLTKIVLQMKHKMLVPSLHAQELNPNIHFAKTPFVVQQSLEEWQRPVIHFDGELREFPRIAGVSSFGAGGSNAHVILEEYRPEEASRNDPTLMQVKQVKHVKVIVPLSAKTEAGLKERAGQLLSVIRAGELSDSDLPDVAYTLQIGREAMEERIALVVDSIQELQTKLMRYLEGQADIDGLSKGQNKAGKELKDITEVNANMEIWLQLGDYQSIARFWVEGPSLDWNSLYSTGPKPRRRSLPTYPFARERYFIADKLDGERIISTPASFIEPLGSDESVKFDANENMEQSDRQADHRRTESGNGRKREMRGLNEQQCVELDLKDQIGALLQIQRDRLDSEINLADFGFDSISLTHLAASLSKLYGIELTPAVFFGHSSINKIAEYLMREHQEVVAAFYYEAEESKPVASVSKTKPRSSERPKVISRSASPDVPEPIAIIGMSGRFPDARNVEEMWTILTEGRSAVKEIPSDRFDWRDYYTDSGKESQTIDSKWCGCIPGVGEFDPLFFEISPRDAELMDPRQRLLLQEAWNALEDAGYGTKKIEAGKIGMFVGAEQGDYQQLVRGEAGITSNHNAILAARLSYFLNLNGPVLSVDTACSSGLAAAHQACLSLRHEECDTAIAAGVNLMLTPEPYIGMSQAGMLSKDGQCFAFDQRANGLVPGEAVAVVVLKRLSRAEADGDSILGVIRGSGMNYDGRTNGITAPSGVAQRDLVTAVYQQSGVTPEDIEYVVTHGTGTRLGDPVEVNALQDAFKANTDKQGYCAITSNKTNFGHTFAASGLVNMINLIQAFRHEMIPASLNVEEENDYIHWTESPFYVNKTNKPWPSNSVKNRLGAVSAFGMSGTNVHMVLESYAREPIEESADRSPYHLLTFSAKTSEALEEKIQDMLAMFRNTKLSQEEMGHLGYTLLEGRQHFNHRIAIVVRDKQDAEYALSTSADKVRLPSLFSGKVPRDFEGQSMIQQYVQDLMRTMPSLMEDPDKYREVLHALADFYCQGYELSGENLYAGTSARLTHLPTYPFARERYWTSRNDVKGDAAGTKSRSMRITNRPSKDNTGASMKQTQTQESYEMMTFEEVWEEEALTGTHNTEMKTMICFLSQHGSQQKFLETATGLGGDTQVIFVSRSTGFAKNTTYDYTISETDRETYVQALSSIKEDFKEIDAVLYLWPMEDAIYVKDVSCVVHLIQAIASARLKPKRLLLAGQYENRLEQCYMESWTGFERSLGLVLPNISVSVVSLESQAQPHEVSWREVTQRLLAEISNNQATSVWYQKGKRHVRQIKPTVMANGSNMLKNGGTYLVTGGCGGLGLLFARHMAERYGANLILTGRSPMNDEVRFSMEELENRGGHVVYVQADICDVEGMREGLAPAKDRFGAIHGVIHAAGMSSSQNILEKEIEDFHKILAPKVEGTLALEALLQGEQQLDFICYFSSTSAVLGDFGSCDYAVGNRFQMAYARYRNEQRRSGRTFVINWPLWKDGGMGFQDKANTELYLKSSGQRFLEAEEGLQIFERILSNSHSQHLILVGQRSRVHRFLGLADRGAVIEAKEQESKTVQALSAPGRGWRSEMKGLSLEQCLERDLKEIVSQLLKIPRDKLDLEENLAEFGFDSINLAQFANALTEHYGLDITPSLFFGQSTIGKLIGYFLDEHKELVADFYQEGQIEHTDLRQPLNRSESEQTAFKRARGSVRKAIPNLSPPAMHEPIAIIGMSGRFPEARNIDEMWTILAEGRSAVSEVPVERFDWRKYYGDGEQESGQIHCKWCGTIPGVSEFDPMFFEISPNEAKTMDPRQRLLLQESWKALEDAGYGEDRLGTGKIGMFVGVEDGDYHLLVKDKGTITSNHNAILAARLSYFLNLSGPNMAINTACSSGLVAAHQACMSLRNGECDTAIVAGVNLLLTPQAYAGISQAGILSADGKCYAFDNRANGTVPGEAVAVLVFKRLSQAEADGDPIQAVIRGSGVNYDGRTNGITAPSGVAQSKLLREIYAQYQINPEEIEYIVTHGTGTKLGDPVEINALGEAFKAHTGKQSYCALTSSKTNFGHAFAASGLVSLINLVLSLRHEMIPPSLHFEQENDYIHWGASPFYVNREAKVWSRPEGTVRTGAVSAFGMSGTNAHMVLESYARDRKGGVSKARPPYNLLALSAKTKEALDEKIRDMIQTLDQETWNDEDLPHISYTLLKGRRHFSHRCAVVIQDLGDAKYVLKLSSSSEKVPNLFTGRVPRDFTGQKAMQLYIQELLTKSLTQRHRKSEFQETLFALADLYCQGYDIEWNLLFGEDQPYKVKLPTYPFEKGEYWVDSAETAVNEPAAVGMEKETGFDSAAEVEELPLASQTEDLEDDLNEEQTPLQGSVDTEAMVSAATARLRMLLGEVTGIPHDKLEEEASFEELGLDSLMITALNRKMELWIGKLDTTLFYTYNSVKTLAAYLIREYKDVVSALAADTAVAVAGKPLKSLKQVETTKKPAISASISSVSPSNKQSISLTERQPSQSADIAIIGVAGRYPKAETLEQFWNNLYEGKDCIEEIPANRWSLEGFYEPDRAKAVAKGLSYSKWGGFLDRIDYFDPLFFNISPRDAMYMDPQERLFLEVAWGCMENSGYTRESLKHDGYGNQIGVFVGATFNNYQLFMADAAKQANQDMYLATSQMFSIANRVSYIMNFTGPSLTVDTACSSSLYAVHLACESIRNGQSKMAIAGGVNLSLHPSKYITLCQGQFSASDGRCRAFGEGGTGYVPSEAIGAVFLKPLQEAIQDQDYIYGVIKGTAVSHAGRTNGYTVPSPVSQSQAIENALIQSGIDPRSISSIEAHGTGTALGDPIEIKGLTDVFGRYTEETGYCSISSVKSNIGHAEAAAGIAQLTKVLLQMKHQTLVKNVMHGQRLNPNIDFNQTPFVVQSETSYWKRPMINGEEVPRRSGISSFGAGGANAHIVVEEYIPKDSHKTPIAVHSHSPALILLSAKNEDRLREQARRLMHAIGEEQLTDASLRDIAYTLQVGREAMEDRLAMIVGSVDDLKAKLHEFANGCDSIKDTFRGQVKRNKETMSLLEADEEIQDAIVRWIQRGKYAKLLNLWVRGLSVDWGQIYGEVKPSRIGLPTYPFAGEPYWIPEAGVDAETSRPAEASAASVVHPLLHRNTSDLSGLRFTSMYTGNEFFLKDHVVKGAPVLPGVAYLEMARAAVEQTAGEILMEERMGIRLKNVVWARPIAVRDEPVQVYIDLVYEDNGEIAYEVYSSEPEADGEAVLHSQGSAILGSMEDHISLDIQALQSECNRDVISSNQIYETYRAMGIHYGPAHQGIQKVYLGSGQALAKLSIPAVVSETTQMFTLHPSLMDSALQATISMMMSSDPASSAALKPGLPFALQELEVFGRCPSEMWALIRYSEGNKADSKVQKLDIHLCDAQGTVFVIMKGFSTRVLDGEVKSQGLSETPGTLMLEPIWREQPVPIITSAQGYAKHLVFLCEIGLDLQQGMNQQMTQARCITLESSQERMEERYTNYASRIFEEIQAVLQEKPKDKILIQVVSLPQNDRLLFSGLSGLMKAAQSESSKLVCQFIEIESGSAEIAKLTGVSMENSGQPSDQRIRYRDGKRWVAGWGELHADAKEAVPPWKDQGIYLITGGAGGLGIIFAREITNTAKETVLILTGRSALQAGARAELDELRARGAKVDYRQVDVTDRQQVFALIRSIQDEYGRLNGIIHGAGIIRDNLILRKDVGELQEVMAPKVNGLVNLDEASKNIHLDLFIAFSSVAGATGNPGQTDYAAANAFMDAFAEYRNTLAASEQRHGRMLSINWPLWKEGGMRVGDDVEKIMLKSLGTVPMQTSAGIQALYQGLASGRNQVLVMTGMMSRMKPRMLPPTNAVAPQPSMMTATVKHDDGTQRDRVETVLIQNVSTLLKVKLEDIDIQSEFSEYGFDSISLTQFANMLNEAYSLELTPTVFFEYTTLDSFAEYLIAEHPAAFTAGTPSDMQSDAPEVNVIEINAVEVEVEKEEVNPVRKPRSRWAPKVVQPVQLAQVAQDTQADPEPMAIVGISGLFPMAQDVNEFWRNIVEGKDCITEIPKERWDWRECLDDPSEAQGHSSLKWGGFIEGVEEFDPLFFGISPREAEIMDPQQRLLLTQVWKAVEDAGIAPGKLSQDPTGVFVAAGPGDYMNITSISQGNPQAMTGVVPSLIPNRISYALNLQGPSEYYETACSSTLVALHRAIRSIRDQECEQAIVGAVNLLISPIGFIGFDAMGYLSPDGHAKSFQSDADGFVRSEGVGAMIIKPLSKAIKDHNLIYAVIKGTGVSHGGKGMSLTSPNAGGMKAAMSQAFKGSGVHPRTISYIEAHGIASPMADGIEVNALRAGYQEIASNSSSAIDSVKDNVCYISTLKPAMGHGEVASGMASLIKAIQAIRHKLIPGVVRFTSPSEHISLAGSPLRISAEHHEWEALTDADGKTLPRRAAINSYGIGGVNAHVILEEYIPADEGLLRVEPSGKPQIIVLSAKKTERLQEYASQMLEYAERHSEFSLEEFAYTLQVGREQMESRLAMVASSREELITGFRIFLNASPDNPGGAITNPAIFTGDTTFSSSKLDSAALQSLFAENNLTNIALQWTKGGQFPWEWLHMEERVHRISLPAYPFEKRRCWPELDDVQETDPDPYISSRVIDIASRILGMAPAEMNPGLPLDRYGLDSILLMQLLQQLQQQLDPAVDLVKLQECRTVMDIAAMIELPPTEDRQPRLHPENASIAPVSWPQFPELILLNKGSQGSPVFWFHGGLGGVEMYQKLAQKSERPFYGIQARGWLTDRTPLKGVGAMAAYYAHIIQSVQPDGPYDLGGYSLGGVLAYEVTRQLQVLGHAVNSVVMLDSPYGKEFQQGAVSRTTAVLQAVNLALASRNFQEPDKFIQTLIHRDELDFNVEEGKLLEQLIKLGNTRGLTKTEDQIVSMIEANVKIQHAYQFDQYAAMPLPDPDAVTCYYFRNKGGLIFGELEPYFSTTEDSSVLDQAAYWKEWERQFPDLHVMDIDPSNHMVLLSEAKSYETIFAFCEALYSGEGITKEFLQMFKDQTKELHGSKV</sequence>
<dbReference type="SMART" id="SM00825">
    <property type="entry name" value="PKS_KS"/>
    <property type="match status" value="5"/>
</dbReference>
<dbReference type="PROSITE" id="PS00606">
    <property type="entry name" value="KS3_1"/>
    <property type="match status" value="1"/>
</dbReference>
<dbReference type="InterPro" id="IPR049551">
    <property type="entry name" value="PKS_DH_C"/>
</dbReference>
<feature type="region of interest" description="C-terminal hotdog fold" evidence="9">
    <location>
        <begin position="4214"/>
        <end position="4366"/>
    </location>
</feature>
<evidence type="ECO:0000256" key="2">
    <source>
        <dbReference type="ARBA" id="ARBA00004496"/>
    </source>
</evidence>
<dbReference type="Pfam" id="PF21089">
    <property type="entry name" value="PKS_DH_N"/>
    <property type="match status" value="1"/>
</dbReference>
<dbReference type="GO" id="GO:0005737">
    <property type="term" value="C:cytoplasm"/>
    <property type="evidence" value="ECO:0007669"/>
    <property type="project" value="UniProtKB-SubCell"/>
</dbReference>
<comment type="subcellular location">
    <subcellularLocation>
        <location evidence="2">Cytoplasm</location>
    </subcellularLocation>
</comment>
<evidence type="ECO:0000256" key="1">
    <source>
        <dbReference type="ARBA" id="ARBA00003299"/>
    </source>
</evidence>
<dbReference type="Pfam" id="PF08659">
    <property type="entry name" value="KR"/>
    <property type="match status" value="3"/>
</dbReference>
<dbReference type="Gene3D" id="3.40.50.720">
    <property type="entry name" value="NAD(P)-binding Rossmann-like Domain"/>
    <property type="match status" value="3"/>
</dbReference>
<dbReference type="SUPFAM" id="SSF51735">
    <property type="entry name" value="NAD(P)-binding Rossmann-fold domains"/>
    <property type="match status" value="3"/>
</dbReference>